<dbReference type="PANTHER" id="PTHR18895">
    <property type="entry name" value="HEMK METHYLTRANSFERASE"/>
    <property type="match status" value="1"/>
</dbReference>
<dbReference type="GO" id="GO:0102559">
    <property type="term" value="F:peptide chain release factor N(5)-glutamine methyltransferase activity"/>
    <property type="evidence" value="ECO:0007669"/>
    <property type="project" value="UniProtKB-EC"/>
</dbReference>
<keyword evidence="1 5" id="KW-0489">Methyltransferase</keyword>
<evidence type="ECO:0000259" key="7">
    <source>
        <dbReference type="Pfam" id="PF17827"/>
    </source>
</evidence>
<dbReference type="EC" id="2.1.1.297" evidence="5"/>
<evidence type="ECO:0000256" key="1">
    <source>
        <dbReference type="ARBA" id="ARBA00022603"/>
    </source>
</evidence>
<dbReference type="CDD" id="cd02440">
    <property type="entry name" value="AdoMet_MTases"/>
    <property type="match status" value="1"/>
</dbReference>
<gene>
    <name evidence="5 8" type="primary">prmC</name>
    <name evidence="8" type="ORF">PJU73_09260</name>
</gene>
<evidence type="ECO:0000256" key="2">
    <source>
        <dbReference type="ARBA" id="ARBA00022679"/>
    </source>
</evidence>
<evidence type="ECO:0000256" key="5">
    <source>
        <dbReference type="HAMAP-Rule" id="MF_02126"/>
    </source>
</evidence>
<dbReference type="InterPro" id="IPR029063">
    <property type="entry name" value="SAM-dependent_MTases_sf"/>
</dbReference>
<organism evidence="8 9">
    <name type="scientific">Neisseria lisongii</name>
    <dbReference type="NCBI Taxonomy" id="2912188"/>
    <lineage>
        <taxon>Bacteria</taxon>
        <taxon>Pseudomonadati</taxon>
        <taxon>Pseudomonadota</taxon>
        <taxon>Betaproteobacteria</taxon>
        <taxon>Neisseriales</taxon>
        <taxon>Neisseriaceae</taxon>
        <taxon>Neisseria</taxon>
    </lineage>
</organism>
<feature type="binding site" evidence="5">
    <location>
        <position position="138"/>
    </location>
    <ligand>
        <name>S-adenosyl-L-methionine</name>
        <dbReference type="ChEBI" id="CHEBI:59789"/>
    </ligand>
</feature>
<feature type="binding site" evidence="5">
    <location>
        <position position="165"/>
    </location>
    <ligand>
        <name>S-adenosyl-L-methionine</name>
        <dbReference type="ChEBI" id="CHEBI:59789"/>
    </ligand>
</feature>
<dbReference type="Gene3D" id="1.10.8.10">
    <property type="entry name" value="DNA helicase RuvA subunit, C-terminal domain"/>
    <property type="match status" value="1"/>
</dbReference>
<dbReference type="InterPro" id="IPR007848">
    <property type="entry name" value="Small_mtfrase_dom"/>
</dbReference>
<dbReference type="HAMAP" id="MF_02126">
    <property type="entry name" value="RF_methyltr_PrmC"/>
    <property type="match status" value="1"/>
</dbReference>
<sequence>MNETAPITLENRLRQSPLPKLEIRMLLQAAGGYSRTELITRSSDILSPEILQRLHNFEQRRLAGEPMAYILGEREFYGRIFQVNPSVLIPRPETEHLLEAAIERLPQGGTAWDLGTGSGALAVSLALERPDAEVYASDISPQALVTAQANAHRLGANIHFSCGSWFDTDRPSEKPFDILVSNPPYIEQHDPHLNQGDLRFEPQTALTDFSDGLSHIRTLAQGAPKYLKSQGWLLLEHGYDQGSAVREILIQQGFTQTATLPDLAGCDRVTLGRWEGE</sequence>
<dbReference type="RefSeq" id="WP_237090386.1">
    <property type="nucleotide sequence ID" value="NZ_CP116766.1"/>
</dbReference>
<keyword evidence="9" id="KW-1185">Reference proteome</keyword>
<dbReference type="Gene3D" id="3.40.50.150">
    <property type="entry name" value="Vaccinia Virus protein VP39"/>
    <property type="match status" value="1"/>
</dbReference>
<comment type="similarity">
    <text evidence="5">Belongs to the protein N5-glutamine methyltransferase family. PrmC subfamily.</text>
</comment>
<comment type="function">
    <text evidence="5">Methylates the class 1 translation termination release factors RF1/PrfA and RF2/PrfB on the glutamine residue of the universally conserved GGQ motif.</text>
</comment>
<protein>
    <recommendedName>
        <fullName evidence="5">Release factor glutamine methyltransferase</fullName>
        <shortName evidence="5">RF MTase</shortName>
        <ecNumber evidence="5">2.1.1.297</ecNumber>
    </recommendedName>
    <alternativeName>
        <fullName evidence="5">N5-glutamine methyltransferase PrmC</fullName>
    </alternativeName>
    <alternativeName>
        <fullName evidence="5">Protein-(glutamine-N5) MTase PrmC</fullName>
    </alternativeName>
    <alternativeName>
        <fullName evidence="5">Protein-glutamine N-methyltransferase PrmC</fullName>
    </alternativeName>
</protein>
<name>A0ABY7RIY1_9NEIS</name>
<dbReference type="InterPro" id="IPR050320">
    <property type="entry name" value="N5-glutamine_MTase"/>
</dbReference>
<reference evidence="8 9" key="1">
    <citation type="submission" date="2023-01" db="EMBL/GenBank/DDBJ databases">
        <authorList>
            <person name="Yang C."/>
        </authorList>
    </citation>
    <scope>NUCLEOTIDE SEQUENCE [LARGE SCALE GENOMIC DNA]</scope>
    <source>
        <strain evidence="8 9">ZJ106</strain>
    </source>
</reference>
<dbReference type="NCBIfam" id="TIGR03534">
    <property type="entry name" value="RF_mod_PrmC"/>
    <property type="match status" value="1"/>
</dbReference>
<evidence type="ECO:0000259" key="6">
    <source>
        <dbReference type="Pfam" id="PF05175"/>
    </source>
</evidence>
<dbReference type="NCBIfam" id="TIGR00536">
    <property type="entry name" value="hemK_fam"/>
    <property type="match status" value="1"/>
</dbReference>
<keyword evidence="3 5" id="KW-0949">S-adenosyl-L-methionine</keyword>
<dbReference type="InterPro" id="IPR040758">
    <property type="entry name" value="PrmC_N"/>
</dbReference>
<dbReference type="InterPro" id="IPR019874">
    <property type="entry name" value="RF_methyltr_PrmC"/>
</dbReference>
<evidence type="ECO:0000256" key="3">
    <source>
        <dbReference type="ARBA" id="ARBA00022691"/>
    </source>
</evidence>
<feature type="binding site" evidence="5">
    <location>
        <begin position="182"/>
        <end position="185"/>
    </location>
    <ligand>
        <name>substrate</name>
    </ligand>
</feature>
<feature type="domain" description="Release factor glutamine methyltransferase N-terminal" evidence="7">
    <location>
        <begin position="10"/>
        <end position="72"/>
    </location>
</feature>
<evidence type="ECO:0000256" key="4">
    <source>
        <dbReference type="ARBA" id="ARBA00048391"/>
    </source>
</evidence>
<keyword evidence="2 5" id="KW-0808">Transferase</keyword>
<dbReference type="GO" id="GO:0032259">
    <property type="term" value="P:methylation"/>
    <property type="evidence" value="ECO:0007669"/>
    <property type="project" value="UniProtKB-KW"/>
</dbReference>
<proteinExistence type="inferred from homology"/>
<dbReference type="PROSITE" id="PS00092">
    <property type="entry name" value="N6_MTASE"/>
    <property type="match status" value="1"/>
</dbReference>
<dbReference type="Pfam" id="PF17827">
    <property type="entry name" value="PrmC_N"/>
    <property type="match status" value="1"/>
</dbReference>
<feature type="binding site" evidence="5">
    <location>
        <position position="182"/>
    </location>
    <ligand>
        <name>S-adenosyl-L-methionine</name>
        <dbReference type="ChEBI" id="CHEBI:59789"/>
    </ligand>
</feature>
<dbReference type="InterPro" id="IPR004556">
    <property type="entry name" value="HemK-like"/>
</dbReference>
<dbReference type="EMBL" id="CP116766">
    <property type="protein sequence ID" value="WCL71491.1"/>
    <property type="molecule type" value="Genomic_DNA"/>
</dbReference>
<dbReference type="PANTHER" id="PTHR18895:SF74">
    <property type="entry name" value="MTRF1L RELEASE FACTOR GLUTAMINE METHYLTRANSFERASE"/>
    <property type="match status" value="1"/>
</dbReference>
<feature type="binding site" evidence="5">
    <location>
        <begin position="115"/>
        <end position="119"/>
    </location>
    <ligand>
        <name>S-adenosyl-L-methionine</name>
        <dbReference type="ChEBI" id="CHEBI:59789"/>
    </ligand>
</feature>
<dbReference type="SUPFAM" id="SSF53335">
    <property type="entry name" value="S-adenosyl-L-methionine-dependent methyltransferases"/>
    <property type="match status" value="1"/>
</dbReference>
<comment type="catalytic activity">
    <reaction evidence="4 5">
        <text>L-glutaminyl-[peptide chain release factor] + S-adenosyl-L-methionine = N(5)-methyl-L-glutaminyl-[peptide chain release factor] + S-adenosyl-L-homocysteine + H(+)</text>
        <dbReference type="Rhea" id="RHEA:42896"/>
        <dbReference type="Rhea" id="RHEA-COMP:10271"/>
        <dbReference type="Rhea" id="RHEA-COMP:10272"/>
        <dbReference type="ChEBI" id="CHEBI:15378"/>
        <dbReference type="ChEBI" id="CHEBI:30011"/>
        <dbReference type="ChEBI" id="CHEBI:57856"/>
        <dbReference type="ChEBI" id="CHEBI:59789"/>
        <dbReference type="ChEBI" id="CHEBI:61891"/>
        <dbReference type="EC" id="2.1.1.297"/>
    </reaction>
</comment>
<dbReference type="InterPro" id="IPR002052">
    <property type="entry name" value="DNA_methylase_N6_adenine_CS"/>
</dbReference>
<evidence type="ECO:0000313" key="8">
    <source>
        <dbReference type="EMBL" id="WCL71491.1"/>
    </source>
</evidence>
<accession>A0ABY7RIY1</accession>
<feature type="domain" description="Methyltransferase small" evidence="6">
    <location>
        <begin position="103"/>
        <end position="190"/>
    </location>
</feature>
<evidence type="ECO:0000313" key="9">
    <source>
        <dbReference type="Proteomes" id="UP001221268"/>
    </source>
</evidence>
<dbReference type="Pfam" id="PF05175">
    <property type="entry name" value="MTS"/>
    <property type="match status" value="1"/>
</dbReference>
<dbReference type="Proteomes" id="UP001221268">
    <property type="component" value="Chromosome"/>
</dbReference>